<proteinExistence type="inferred from homology"/>
<dbReference type="Proteomes" id="UP000176547">
    <property type="component" value="Unassembled WGS sequence"/>
</dbReference>
<reference evidence="8 9" key="1">
    <citation type="journal article" date="2016" name="Nat. Commun.">
        <title>Thousands of microbial genomes shed light on interconnected biogeochemical processes in an aquifer system.</title>
        <authorList>
            <person name="Anantharaman K."/>
            <person name="Brown C.T."/>
            <person name="Hug L.A."/>
            <person name="Sharon I."/>
            <person name="Castelle C.J."/>
            <person name="Probst A.J."/>
            <person name="Thomas B.C."/>
            <person name="Singh A."/>
            <person name="Wilkins M.J."/>
            <person name="Karaoz U."/>
            <person name="Brodie E.L."/>
            <person name="Williams K.H."/>
            <person name="Hubbard S.S."/>
            <person name="Banfield J.F."/>
        </authorList>
    </citation>
    <scope>NUCLEOTIDE SEQUENCE [LARGE SCALE GENOMIC DNA]</scope>
</reference>
<organism evidence="8 9">
    <name type="scientific">Candidatus Doudnabacteria bacterium RIFCSPHIGHO2_01_52_17</name>
    <dbReference type="NCBI Taxonomy" id="1817820"/>
    <lineage>
        <taxon>Bacteria</taxon>
        <taxon>Candidatus Doudnaibacteriota</taxon>
    </lineage>
</organism>
<dbReference type="AlphaFoldDB" id="A0A1F5NFE7"/>
<evidence type="ECO:0000256" key="4">
    <source>
        <dbReference type="ARBA" id="ARBA00022980"/>
    </source>
</evidence>
<dbReference type="GO" id="GO:0019843">
    <property type="term" value="F:rRNA binding"/>
    <property type="evidence" value="ECO:0007669"/>
    <property type="project" value="UniProtKB-KW"/>
</dbReference>
<evidence type="ECO:0000256" key="5">
    <source>
        <dbReference type="ARBA" id="ARBA00023274"/>
    </source>
</evidence>
<evidence type="ECO:0000256" key="7">
    <source>
        <dbReference type="ARBA" id="ARBA00035457"/>
    </source>
</evidence>
<evidence type="ECO:0000313" key="9">
    <source>
        <dbReference type="Proteomes" id="UP000176547"/>
    </source>
</evidence>
<dbReference type="Pfam" id="PF00297">
    <property type="entry name" value="Ribosomal_L3"/>
    <property type="match status" value="1"/>
</dbReference>
<sequence>MKKFILARKLNMTQVFTADGRVIPVTVLLAPACKVTALLTPEKNRYRAVQIESGDERREFRVSDGDYQIGQEIKVTDFEPGEVVSIVGESKGRGTAGAVKRHGFHGAPASHGHDHPRAVGSIGQRFPQHVRPGLRMAGHMGAARATVKNSVVIAIEPQKNWILVKGGVPGAPQGLLQIVTQGKKKEMPAMAEYKS</sequence>
<dbReference type="PANTHER" id="PTHR11229:SF16">
    <property type="entry name" value="LARGE RIBOSOMAL SUBUNIT PROTEIN UL3C"/>
    <property type="match status" value="1"/>
</dbReference>
<evidence type="ECO:0000256" key="3">
    <source>
        <dbReference type="ARBA" id="ARBA00022884"/>
    </source>
</evidence>
<dbReference type="GO" id="GO:0006412">
    <property type="term" value="P:translation"/>
    <property type="evidence" value="ECO:0007669"/>
    <property type="project" value="InterPro"/>
</dbReference>
<keyword evidence="3" id="KW-0694">RNA-binding</keyword>
<keyword evidence="2" id="KW-0699">rRNA-binding</keyword>
<comment type="similarity">
    <text evidence="1">Belongs to the universal ribosomal protein uL3 family.</text>
</comment>
<keyword evidence="4 8" id="KW-0689">Ribosomal protein</keyword>
<dbReference type="InterPro" id="IPR000597">
    <property type="entry name" value="Ribosomal_uL3"/>
</dbReference>
<protein>
    <recommendedName>
        <fullName evidence="6">Large ribosomal subunit protein uL3</fullName>
    </recommendedName>
    <alternativeName>
        <fullName evidence="7">50S ribosomal protein L3</fullName>
    </alternativeName>
</protein>
<dbReference type="Gene3D" id="2.40.30.10">
    <property type="entry name" value="Translation factors"/>
    <property type="match status" value="2"/>
</dbReference>
<dbReference type="SUPFAM" id="SSF50447">
    <property type="entry name" value="Translation proteins"/>
    <property type="match status" value="1"/>
</dbReference>
<evidence type="ECO:0000256" key="6">
    <source>
        <dbReference type="ARBA" id="ARBA00035243"/>
    </source>
</evidence>
<evidence type="ECO:0000313" key="8">
    <source>
        <dbReference type="EMBL" id="OGE76411.1"/>
    </source>
</evidence>
<evidence type="ECO:0000256" key="1">
    <source>
        <dbReference type="ARBA" id="ARBA00006540"/>
    </source>
</evidence>
<dbReference type="InterPro" id="IPR019927">
    <property type="entry name" value="Ribosomal_uL3_bac/org-type"/>
</dbReference>
<accession>A0A1F5NFE7</accession>
<name>A0A1F5NFE7_9BACT</name>
<evidence type="ECO:0000256" key="2">
    <source>
        <dbReference type="ARBA" id="ARBA00022730"/>
    </source>
</evidence>
<keyword evidence="5" id="KW-0687">Ribonucleoprotein</keyword>
<dbReference type="GO" id="GO:0003735">
    <property type="term" value="F:structural constituent of ribosome"/>
    <property type="evidence" value="ECO:0007669"/>
    <property type="project" value="InterPro"/>
</dbReference>
<dbReference type="PANTHER" id="PTHR11229">
    <property type="entry name" value="50S RIBOSOMAL PROTEIN L3"/>
    <property type="match status" value="1"/>
</dbReference>
<dbReference type="EMBL" id="MFEG01000008">
    <property type="protein sequence ID" value="OGE76411.1"/>
    <property type="molecule type" value="Genomic_DNA"/>
</dbReference>
<comment type="caution">
    <text evidence="8">The sequence shown here is derived from an EMBL/GenBank/DDBJ whole genome shotgun (WGS) entry which is preliminary data.</text>
</comment>
<dbReference type="InterPro" id="IPR009000">
    <property type="entry name" value="Transl_B-barrel_sf"/>
</dbReference>
<gene>
    <name evidence="8" type="ORF">A3K06_02785</name>
</gene>
<dbReference type="GO" id="GO:0022625">
    <property type="term" value="C:cytosolic large ribosomal subunit"/>
    <property type="evidence" value="ECO:0007669"/>
    <property type="project" value="TreeGrafter"/>
</dbReference>